<dbReference type="EC" id="2.5.1.3" evidence="10"/>
<feature type="binding site" evidence="10">
    <location>
        <position position="84"/>
    </location>
    <ligand>
        <name>Mg(2+)</name>
        <dbReference type="ChEBI" id="CHEBI:18420"/>
    </ligand>
</feature>
<dbReference type="InterPro" id="IPR022998">
    <property type="entry name" value="ThiamineP_synth_TenI"/>
</dbReference>
<comment type="catalytic activity">
    <reaction evidence="7 10 11">
        <text>4-methyl-5-(2-phosphooxyethyl)-thiazole + 4-amino-2-methyl-5-(diphosphooxymethyl)pyrimidine + H(+) = thiamine phosphate + diphosphate</text>
        <dbReference type="Rhea" id="RHEA:22328"/>
        <dbReference type="ChEBI" id="CHEBI:15378"/>
        <dbReference type="ChEBI" id="CHEBI:33019"/>
        <dbReference type="ChEBI" id="CHEBI:37575"/>
        <dbReference type="ChEBI" id="CHEBI:57841"/>
        <dbReference type="ChEBI" id="CHEBI:58296"/>
        <dbReference type="EC" id="2.5.1.3"/>
    </reaction>
</comment>
<comment type="cofactor">
    <cofactor evidence="10">
        <name>Mg(2+)</name>
        <dbReference type="ChEBI" id="CHEBI:18420"/>
    </cofactor>
    <text evidence="10">Binds 1 Mg(2+) ion per subunit.</text>
</comment>
<comment type="function">
    <text evidence="1 10">Condenses 4-methyl-5-(beta-hydroxyethyl)thiazole monophosphate (THZ-P) and 2-methyl-4-amino-5-hydroxymethyl pyrimidine pyrophosphate (HMP-PP) to form thiamine monophosphate (TMP).</text>
</comment>
<feature type="binding site" evidence="10">
    <location>
        <position position="122"/>
    </location>
    <ligand>
        <name>4-amino-2-methyl-5-(diphosphooxymethyl)pyrimidine</name>
        <dbReference type="ChEBI" id="CHEBI:57841"/>
    </ligand>
</feature>
<dbReference type="InterPro" id="IPR034291">
    <property type="entry name" value="TMP_synthase"/>
</dbReference>
<feature type="binding site" evidence="10">
    <location>
        <position position="83"/>
    </location>
    <ligand>
        <name>4-amino-2-methyl-5-(diphosphooxymethyl)pyrimidine</name>
        <dbReference type="ChEBI" id="CHEBI:57841"/>
    </ligand>
</feature>
<protein>
    <recommendedName>
        <fullName evidence="10">Thiamine-phosphate synthase</fullName>
        <shortName evidence="10">TP synthase</shortName>
        <shortName evidence="10">TPS</shortName>
        <ecNumber evidence="10">2.5.1.3</ecNumber>
    </recommendedName>
    <alternativeName>
        <fullName evidence="10">Thiamine-phosphate pyrophosphorylase</fullName>
        <shortName evidence="10">TMP pyrophosphorylase</shortName>
        <shortName evidence="10">TMP-PPase</shortName>
    </alternativeName>
</protein>
<evidence type="ECO:0000256" key="10">
    <source>
        <dbReference type="HAMAP-Rule" id="MF_00097"/>
    </source>
</evidence>
<evidence type="ECO:0000313" key="14">
    <source>
        <dbReference type="EMBL" id="TCP13516.1"/>
    </source>
</evidence>
<keyword evidence="6 10" id="KW-0784">Thiamine biosynthesis</keyword>
<evidence type="ECO:0000256" key="12">
    <source>
        <dbReference type="RuleBase" id="RU004253"/>
    </source>
</evidence>
<evidence type="ECO:0000313" key="15">
    <source>
        <dbReference type="Proteomes" id="UP000294841"/>
    </source>
</evidence>
<dbReference type="PANTHER" id="PTHR20857:SF15">
    <property type="entry name" value="THIAMINE-PHOSPHATE SYNTHASE"/>
    <property type="match status" value="1"/>
</dbReference>
<evidence type="ECO:0000256" key="6">
    <source>
        <dbReference type="ARBA" id="ARBA00022977"/>
    </source>
</evidence>
<dbReference type="AlphaFoldDB" id="A0A4R2N1V3"/>
<dbReference type="EMBL" id="SLXI01000002">
    <property type="protein sequence ID" value="TCP13516.1"/>
    <property type="molecule type" value="Genomic_DNA"/>
</dbReference>
<dbReference type="SUPFAM" id="SSF51391">
    <property type="entry name" value="Thiamin phosphate synthase"/>
    <property type="match status" value="1"/>
</dbReference>
<feature type="binding site" evidence="10">
    <location>
        <position position="181"/>
    </location>
    <ligand>
        <name>2-[(2R,5Z)-2-carboxy-4-methylthiazol-5(2H)-ylidene]ethyl phosphate</name>
        <dbReference type="ChEBI" id="CHEBI:62899"/>
    </ligand>
</feature>
<reference evidence="14 15" key="1">
    <citation type="submission" date="2019-03" db="EMBL/GenBank/DDBJ databases">
        <title>Genomic Encyclopedia of Type Strains, Phase IV (KMG-IV): sequencing the most valuable type-strain genomes for metagenomic binning, comparative biology and taxonomic classification.</title>
        <authorList>
            <person name="Goeker M."/>
        </authorList>
    </citation>
    <scope>NUCLEOTIDE SEQUENCE [LARGE SCALE GENOMIC DNA]</scope>
    <source>
        <strain evidence="14 15">DSM 28231</strain>
    </source>
</reference>
<feature type="binding site" evidence="10">
    <location>
        <begin position="201"/>
        <end position="202"/>
    </location>
    <ligand>
        <name>2-[(2R,5Z)-2-carboxy-4-methylthiazol-5(2H)-ylidene]ethyl phosphate</name>
        <dbReference type="ChEBI" id="CHEBI:62899"/>
    </ligand>
</feature>
<evidence type="ECO:0000256" key="4">
    <source>
        <dbReference type="ARBA" id="ARBA00022723"/>
    </source>
</evidence>
<feature type="binding site" evidence="10">
    <location>
        <begin position="46"/>
        <end position="50"/>
    </location>
    <ligand>
        <name>4-amino-2-methyl-5-(diphosphooxymethyl)pyrimidine</name>
        <dbReference type="ChEBI" id="CHEBI:57841"/>
    </ligand>
</feature>
<keyword evidence="5 10" id="KW-0460">Magnesium</keyword>
<evidence type="ECO:0000256" key="9">
    <source>
        <dbReference type="ARBA" id="ARBA00047883"/>
    </source>
</evidence>
<evidence type="ECO:0000259" key="13">
    <source>
        <dbReference type="Pfam" id="PF02581"/>
    </source>
</evidence>
<feature type="domain" description="Thiamine phosphate synthase/TenI" evidence="13">
    <location>
        <begin position="10"/>
        <end position="204"/>
    </location>
</feature>
<keyword evidence="4 10" id="KW-0479">Metal-binding</keyword>
<evidence type="ECO:0000256" key="11">
    <source>
        <dbReference type="RuleBase" id="RU003826"/>
    </source>
</evidence>
<proteinExistence type="inferred from homology"/>
<keyword evidence="15" id="KW-1185">Reference proteome</keyword>
<evidence type="ECO:0000256" key="8">
    <source>
        <dbReference type="ARBA" id="ARBA00047851"/>
    </source>
</evidence>
<dbReference type="UniPathway" id="UPA00060">
    <property type="reaction ID" value="UER00141"/>
</dbReference>
<dbReference type="FunFam" id="3.20.20.70:FF:000096">
    <property type="entry name" value="Thiamine-phosphate synthase"/>
    <property type="match status" value="1"/>
</dbReference>
<dbReference type="CDD" id="cd00564">
    <property type="entry name" value="TMP_TenI"/>
    <property type="match status" value="1"/>
</dbReference>
<name>A0A4R2N1V3_9PAST</name>
<evidence type="ECO:0000256" key="3">
    <source>
        <dbReference type="ARBA" id="ARBA00022679"/>
    </source>
</evidence>
<dbReference type="Proteomes" id="UP000294841">
    <property type="component" value="Unassembled WGS sequence"/>
</dbReference>
<comment type="pathway">
    <text evidence="2 10 12">Cofactor biosynthesis; thiamine diphosphate biosynthesis; thiamine phosphate from 4-amino-2-methyl-5-diphosphomethylpyrimidine and 4-methyl-5-(2-phosphoethyl)-thiazole: step 1/1.</text>
</comment>
<dbReference type="InterPro" id="IPR036206">
    <property type="entry name" value="ThiamineP_synth_sf"/>
</dbReference>
<comment type="catalytic activity">
    <reaction evidence="9 10 11">
        <text>2-[(2R,5Z)-2-carboxy-4-methylthiazol-5(2H)-ylidene]ethyl phosphate + 4-amino-2-methyl-5-(diphosphooxymethyl)pyrimidine + 2 H(+) = thiamine phosphate + CO2 + diphosphate</text>
        <dbReference type="Rhea" id="RHEA:47844"/>
        <dbReference type="ChEBI" id="CHEBI:15378"/>
        <dbReference type="ChEBI" id="CHEBI:16526"/>
        <dbReference type="ChEBI" id="CHEBI:33019"/>
        <dbReference type="ChEBI" id="CHEBI:37575"/>
        <dbReference type="ChEBI" id="CHEBI:57841"/>
        <dbReference type="ChEBI" id="CHEBI:62899"/>
        <dbReference type="EC" id="2.5.1.3"/>
    </reaction>
</comment>
<dbReference type="GO" id="GO:0004789">
    <property type="term" value="F:thiamine-phosphate diphosphorylase activity"/>
    <property type="evidence" value="ECO:0007669"/>
    <property type="project" value="UniProtKB-UniRule"/>
</dbReference>
<organism evidence="14 15">
    <name type="scientific">Bisgaardia hudsonensis</name>
    <dbReference type="NCBI Taxonomy" id="109472"/>
    <lineage>
        <taxon>Bacteria</taxon>
        <taxon>Pseudomonadati</taxon>
        <taxon>Pseudomonadota</taxon>
        <taxon>Gammaproteobacteria</taxon>
        <taxon>Pasteurellales</taxon>
        <taxon>Pasteurellaceae</taxon>
        <taxon>Bisgaardia</taxon>
    </lineage>
</organism>
<feature type="binding site" evidence="10">
    <location>
        <position position="152"/>
    </location>
    <ligand>
        <name>4-amino-2-methyl-5-(diphosphooxymethyl)pyrimidine</name>
        <dbReference type="ChEBI" id="CHEBI:57841"/>
    </ligand>
</feature>
<dbReference type="OrthoDB" id="9810880at2"/>
<accession>A0A4R2N1V3</accession>
<keyword evidence="3 10" id="KW-0808">Transferase</keyword>
<evidence type="ECO:0000256" key="7">
    <source>
        <dbReference type="ARBA" id="ARBA00047334"/>
    </source>
</evidence>
<dbReference type="NCBIfam" id="TIGR00693">
    <property type="entry name" value="thiE"/>
    <property type="match status" value="1"/>
</dbReference>
<dbReference type="InterPro" id="IPR013785">
    <property type="entry name" value="Aldolase_TIM"/>
</dbReference>
<dbReference type="GO" id="GO:0000287">
    <property type="term" value="F:magnesium ion binding"/>
    <property type="evidence" value="ECO:0007669"/>
    <property type="project" value="UniProtKB-UniRule"/>
</dbReference>
<dbReference type="Pfam" id="PF02581">
    <property type="entry name" value="TMP-TENI"/>
    <property type="match status" value="1"/>
</dbReference>
<comment type="catalytic activity">
    <reaction evidence="8 10 11">
        <text>2-(2-carboxy-4-methylthiazol-5-yl)ethyl phosphate + 4-amino-2-methyl-5-(diphosphooxymethyl)pyrimidine + 2 H(+) = thiamine phosphate + CO2 + diphosphate</text>
        <dbReference type="Rhea" id="RHEA:47848"/>
        <dbReference type="ChEBI" id="CHEBI:15378"/>
        <dbReference type="ChEBI" id="CHEBI:16526"/>
        <dbReference type="ChEBI" id="CHEBI:33019"/>
        <dbReference type="ChEBI" id="CHEBI:37575"/>
        <dbReference type="ChEBI" id="CHEBI:57841"/>
        <dbReference type="ChEBI" id="CHEBI:62890"/>
        <dbReference type="EC" id="2.5.1.3"/>
    </reaction>
</comment>
<dbReference type="GO" id="GO:0005737">
    <property type="term" value="C:cytoplasm"/>
    <property type="evidence" value="ECO:0007669"/>
    <property type="project" value="TreeGrafter"/>
</dbReference>
<evidence type="ECO:0000256" key="5">
    <source>
        <dbReference type="ARBA" id="ARBA00022842"/>
    </source>
</evidence>
<evidence type="ECO:0000256" key="1">
    <source>
        <dbReference type="ARBA" id="ARBA00003814"/>
    </source>
</evidence>
<dbReference type="HAMAP" id="MF_00097">
    <property type="entry name" value="TMP_synthase"/>
    <property type="match status" value="1"/>
</dbReference>
<dbReference type="GO" id="GO:0009228">
    <property type="term" value="P:thiamine biosynthetic process"/>
    <property type="evidence" value="ECO:0007669"/>
    <property type="project" value="UniProtKB-KW"/>
</dbReference>
<feature type="binding site" evidence="10">
    <location>
        <position position="103"/>
    </location>
    <ligand>
        <name>Mg(2+)</name>
        <dbReference type="ChEBI" id="CHEBI:18420"/>
    </ligand>
</feature>
<feature type="binding site" evidence="10">
    <location>
        <begin position="149"/>
        <end position="151"/>
    </location>
    <ligand>
        <name>2-[(2R,5Z)-2-carboxy-4-methylthiazol-5(2H)-ylidene]ethyl phosphate</name>
        <dbReference type="ChEBI" id="CHEBI:62899"/>
    </ligand>
</feature>
<comment type="similarity">
    <text evidence="10 11">Belongs to the thiamine-phosphate synthase family.</text>
</comment>
<evidence type="ECO:0000256" key="2">
    <source>
        <dbReference type="ARBA" id="ARBA00005165"/>
    </source>
</evidence>
<gene>
    <name evidence="10" type="primary">thiE</name>
    <name evidence="14" type="ORF">EV697_102402</name>
</gene>
<dbReference type="RefSeq" id="WP_132023139.1">
    <property type="nucleotide sequence ID" value="NZ_CP016605.1"/>
</dbReference>
<dbReference type="PANTHER" id="PTHR20857">
    <property type="entry name" value="THIAMINE-PHOSPHATE PYROPHOSPHORYLASE"/>
    <property type="match status" value="1"/>
</dbReference>
<comment type="caution">
    <text evidence="14">The sequence shown here is derived from an EMBL/GenBank/DDBJ whole genome shotgun (WGS) entry which is preliminary data.</text>
</comment>
<dbReference type="GO" id="GO:0009229">
    <property type="term" value="P:thiamine diphosphate biosynthetic process"/>
    <property type="evidence" value="ECO:0007669"/>
    <property type="project" value="UniProtKB-UniRule"/>
</dbReference>
<sequence>MFNIKAMLKVYFVAGSQDCRHLSGSNADNLLHILQQALDAGITCFQFRDKGKYSLMDNPQQQKALAIKCRDLCRQYNVPFIIDDNLSLALEIEADGTHVGQSDMKVQEIISKSDRPFIIGLSVNKMEEALASNHINEIDYFGIGPIFPTQSKEDAKPSVGVDFIKQLRERGINKPLVAIGGIREKDAQVLREKGADGVAVISVITQSEHIAETVKRLLGE</sequence>
<dbReference type="Gene3D" id="3.20.20.70">
    <property type="entry name" value="Aldolase class I"/>
    <property type="match status" value="1"/>
</dbReference>